<dbReference type="PANTHER" id="PTHR10201:SF330">
    <property type="entry name" value="MATRIX METALLOPROTEINASE-17"/>
    <property type="match status" value="1"/>
</dbReference>
<comment type="similarity">
    <text evidence="4">Belongs to the peptidase M10A family.</text>
</comment>
<evidence type="ECO:0000256" key="4">
    <source>
        <dbReference type="ARBA" id="ARBA00010370"/>
    </source>
</evidence>
<dbReference type="InterPro" id="IPR036366">
    <property type="entry name" value="PGBDSf"/>
</dbReference>
<feature type="binding site" evidence="19">
    <location>
        <position position="291"/>
    </location>
    <ligand>
        <name>Ca(2+)</name>
        <dbReference type="ChEBI" id="CHEBI:29108"/>
        <label>3</label>
    </ligand>
</feature>
<feature type="binding site" evidence="19">
    <location>
        <position position="286"/>
    </location>
    <ligand>
        <name>Zn(2+)</name>
        <dbReference type="ChEBI" id="CHEBI:29105"/>
        <label>1</label>
    </ligand>
</feature>
<dbReference type="GO" id="GO:0031012">
    <property type="term" value="C:extracellular matrix"/>
    <property type="evidence" value="ECO:0007669"/>
    <property type="project" value="InterPro"/>
</dbReference>
<evidence type="ECO:0000256" key="8">
    <source>
        <dbReference type="ARBA" id="ARBA00022553"/>
    </source>
</evidence>
<evidence type="ECO:0000256" key="19">
    <source>
        <dbReference type="PIRSR" id="PIRSR621190-2"/>
    </source>
</evidence>
<proteinExistence type="inferred from homology"/>
<evidence type="ECO:0000256" key="20">
    <source>
        <dbReference type="PIRSR" id="PIRSR621190-4"/>
    </source>
</evidence>
<dbReference type="InterPro" id="IPR002477">
    <property type="entry name" value="Peptidoglycan-bd-like"/>
</dbReference>
<keyword evidence="7" id="KW-0963">Cytoplasm</keyword>
<feature type="modified residue" description="Phosphotyrosine; by PKDCC" evidence="20">
    <location>
        <position position="510"/>
    </location>
</feature>
<keyword evidence="8" id="KW-0597">Phosphoprotein</keyword>
<feature type="short sequence motif" description="Cysteine switch" evidence="21">
    <location>
        <begin position="170"/>
        <end position="177"/>
    </location>
</feature>
<evidence type="ECO:0000256" key="12">
    <source>
        <dbReference type="ARBA" id="ARBA00022801"/>
    </source>
</evidence>
<keyword evidence="16" id="KW-0865">Zymogen</keyword>
<sequence>DWLSRFGYLPPPDPVTGQLQTQEALTQAIRAMQRFGGLKETGIFGRFCWDLWWVLLGSLVGSAGIFVVLLGSLVGSAGIFGGSAGISVVLLGSLVGSAGIFGRFCWDLCGSAGIFGGFCWDLWGSAGIFGGFCWDLWWVLLGSLWFCWDLWWLDLCVSADQDTLLLMGTPRCSLPDVPEGLPGRSRRGLTPQIKWKKRHLSWRVRSFPKDSPSLGRDTVRALMHYALKVWSDIAPLDFHEVAGSDADIQIDFTKADHRDGYPFDGPGGTVAHAFFPGEKFTAGDTHFDDDEAWTFRSPEADGMDLFAVAVHEFGHAIGLVHAATVDSIMRPYYQGPVGDPLKYDLPYEDKVRVWQLYGTLACLKTSQELFGAPVSSSSHAVGVRDSVSHTSGPGGPSQTAEPPVPLDLPDNRTALQWSPDAPDRCGGHFDAVAQIRGEAFFFKGKHFWRVSREKQLVSLRPALIHGFWRGLPPSLDAVDAVYERPPDHKIVFIRGSRYWLFKDTIMEEGYPRPISDFGLPLEGVDAAFVWPHNHKTYFFKERRYWRYDEQLRQMDPGYPKDSALWKGLPPQLDDAMSWSDGEATSDLSSLPDLPSLGGRHFSVLSGSFLPQVPPTSSRGGITGVFLAVTWRRSLGFPASPPETGCSALGCCPTLPIPNLRRRRPATRAASPTTPTVGSRSARARQTPPPRRAGVLLPLCGCWCLCGALGW</sequence>
<comment type="cofactor">
    <cofactor evidence="19">
        <name>Zn(2+)</name>
        <dbReference type="ChEBI" id="CHEBI:29105"/>
    </cofactor>
    <text evidence="19">Binds 2 Zn(2+) ions per subunit.</text>
</comment>
<dbReference type="EC" id="3.4.24.80" evidence="5"/>
<dbReference type="GO" id="GO:0004222">
    <property type="term" value="F:metalloendopeptidase activity"/>
    <property type="evidence" value="ECO:0007669"/>
    <property type="project" value="InterPro"/>
</dbReference>
<evidence type="ECO:0000256" key="13">
    <source>
        <dbReference type="ARBA" id="ARBA00022833"/>
    </source>
</evidence>
<comment type="catalytic activity">
    <reaction evidence="1">
        <text>Endopeptidase activity. Activates progelatinase A by cleavage of the propeptide at 37-Asn-|-Leu-38. Other bonds hydrolyzed include 35-Gly-|-Ile-36 in the propeptide of collagenase 3, and 341-Asn-|-Phe-342, 441-Asp-|-Leu-442 and 354-Gln-|-Thr-355 in the aggrecan interglobular domain.</text>
        <dbReference type="EC" id="3.4.24.80"/>
    </reaction>
</comment>
<feature type="region of interest" description="Disordered" evidence="23">
    <location>
        <begin position="381"/>
        <end position="411"/>
    </location>
</feature>
<dbReference type="Gene3D" id="1.10.101.10">
    <property type="entry name" value="PGBD-like superfamily/PGBD"/>
    <property type="match status" value="1"/>
</dbReference>
<keyword evidence="14 19" id="KW-0106">Calcium</keyword>
<feature type="repeat" description="Hemopexin" evidence="22">
    <location>
        <begin position="426"/>
        <end position="471"/>
    </location>
</feature>
<evidence type="ECO:0000256" key="3">
    <source>
        <dbReference type="ARBA" id="ARBA00004496"/>
    </source>
</evidence>
<dbReference type="SUPFAM" id="SSF55486">
    <property type="entry name" value="Metalloproteases ('zincins'), catalytic domain"/>
    <property type="match status" value="1"/>
</dbReference>
<feature type="binding site" evidence="19">
    <location>
        <position position="247"/>
    </location>
    <ligand>
        <name>Ca(2+)</name>
        <dbReference type="ChEBI" id="CHEBI:29108"/>
        <label>2</label>
    </ligand>
</feature>
<feature type="transmembrane region" description="Helical" evidence="24">
    <location>
        <begin position="51"/>
        <end position="73"/>
    </location>
</feature>
<feature type="active site" evidence="17">
    <location>
        <position position="312"/>
    </location>
</feature>
<feature type="transmembrane region" description="Helical" evidence="24">
    <location>
        <begin position="79"/>
        <end position="101"/>
    </location>
</feature>
<dbReference type="InterPro" id="IPR036375">
    <property type="entry name" value="Hemopexin-like_dom_sf"/>
</dbReference>
<dbReference type="CDD" id="cd00094">
    <property type="entry name" value="HX"/>
    <property type="match status" value="1"/>
</dbReference>
<comment type="caution">
    <text evidence="26">The sequence shown here is derived from an EMBL/GenBank/DDBJ whole genome shotgun (WGS) entry which is preliminary data.</text>
</comment>
<dbReference type="SMART" id="SM00120">
    <property type="entry name" value="HX"/>
    <property type="match status" value="3"/>
</dbReference>
<feature type="binding site" evidence="18">
    <location>
        <position position="321"/>
    </location>
    <ligand>
        <name>Zn(2+)</name>
        <dbReference type="ChEBI" id="CHEBI:29105"/>
        <label>2</label>
        <note>catalytic</note>
    </ligand>
</feature>
<evidence type="ECO:0000256" key="7">
    <source>
        <dbReference type="ARBA" id="ARBA00022490"/>
    </source>
</evidence>
<feature type="compositionally biased region" description="Low complexity" evidence="23">
    <location>
        <begin position="666"/>
        <end position="688"/>
    </location>
</feature>
<feature type="repeat" description="Hemopexin" evidence="22">
    <location>
        <begin position="521"/>
        <end position="568"/>
    </location>
</feature>
<feature type="binding site" evidence="19">
    <location>
        <position position="527"/>
    </location>
    <ligand>
        <name>Ca(2+)</name>
        <dbReference type="ChEBI" id="CHEBI:29108"/>
        <label>5</label>
    </ligand>
</feature>
<dbReference type="SUPFAM" id="SSF47090">
    <property type="entry name" value="PGBD-like"/>
    <property type="match status" value="1"/>
</dbReference>
<accession>Q4SW50</accession>
<keyword evidence="15" id="KW-0482">Metalloprotease</keyword>
<evidence type="ECO:0000256" key="17">
    <source>
        <dbReference type="PIRSR" id="PIRSR001191-1"/>
    </source>
</evidence>
<evidence type="ECO:0000256" key="15">
    <source>
        <dbReference type="ARBA" id="ARBA00023049"/>
    </source>
</evidence>
<feature type="binding site" evidence="18">
    <location>
        <position position="311"/>
    </location>
    <ligand>
        <name>Zn(2+)</name>
        <dbReference type="ChEBI" id="CHEBI:29105"/>
        <label>2</label>
        <note>catalytic</note>
    </ligand>
</feature>
<dbReference type="InterPro" id="IPR021190">
    <property type="entry name" value="Pept_M10A"/>
</dbReference>
<dbReference type="Pfam" id="PF00045">
    <property type="entry name" value="Hemopexin"/>
    <property type="match status" value="3"/>
</dbReference>
<evidence type="ECO:0000256" key="10">
    <source>
        <dbReference type="ARBA" id="ARBA00022723"/>
    </source>
</evidence>
<dbReference type="InterPro" id="IPR006026">
    <property type="entry name" value="Peptidase_Metallo"/>
</dbReference>
<feature type="repeat" description="Hemopexin" evidence="22">
    <location>
        <begin position="475"/>
        <end position="520"/>
    </location>
</feature>
<feature type="binding site" evidence="19">
    <location>
        <position position="284"/>
    </location>
    <ligand>
        <name>Ca(2+)</name>
        <dbReference type="ChEBI" id="CHEBI:29108"/>
        <label>2</label>
    </ligand>
</feature>
<reference evidence="26" key="2">
    <citation type="submission" date="2004-02" db="EMBL/GenBank/DDBJ databases">
        <authorList>
            <consortium name="Genoscope"/>
            <consortium name="Whitehead Institute Centre for Genome Research"/>
        </authorList>
    </citation>
    <scope>NUCLEOTIDE SEQUENCE</scope>
</reference>
<feature type="binding site" evidence="19">
    <location>
        <position position="573"/>
    </location>
    <ligand>
        <name>Ca(2+)</name>
        <dbReference type="ChEBI" id="CHEBI:29108"/>
        <label>4</label>
    </ligand>
</feature>
<dbReference type="InterPro" id="IPR024079">
    <property type="entry name" value="MetalloPept_cat_dom_sf"/>
</dbReference>
<evidence type="ECO:0000256" key="16">
    <source>
        <dbReference type="ARBA" id="ARBA00023145"/>
    </source>
</evidence>
<dbReference type="InterPro" id="IPR036365">
    <property type="entry name" value="PGBD-like_sf"/>
</dbReference>
<dbReference type="GO" id="GO:0005615">
    <property type="term" value="C:extracellular space"/>
    <property type="evidence" value="ECO:0007669"/>
    <property type="project" value="TreeGrafter"/>
</dbReference>
<keyword evidence="24" id="KW-1133">Transmembrane helix</keyword>
<dbReference type="SUPFAM" id="SSF50923">
    <property type="entry name" value="Hemopexin-like domain"/>
    <property type="match status" value="1"/>
</dbReference>
<feature type="binding site" evidence="19">
    <location>
        <position position="291"/>
    </location>
    <ligand>
        <name>Ca(2+)</name>
        <dbReference type="ChEBI" id="CHEBI:29108"/>
        <label>1</label>
    </ligand>
</feature>
<evidence type="ECO:0000256" key="21">
    <source>
        <dbReference type="PIRSR" id="PIRSR621190-5"/>
    </source>
</evidence>
<evidence type="ECO:0000313" key="26">
    <source>
        <dbReference type="EMBL" id="CAF95132.1"/>
    </source>
</evidence>
<dbReference type="KEGG" id="tng:GSTEN00011657G001"/>
<dbReference type="AlphaFoldDB" id="Q4SW50"/>
<feature type="domain" description="Peptidase metallopeptidase" evidence="25">
    <location>
        <begin position="191"/>
        <end position="359"/>
    </location>
</feature>
<feature type="binding site" description="in inhibited form" evidence="19">
    <location>
        <position position="172"/>
    </location>
    <ligand>
        <name>Zn(2+)</name>
        <dbReference type="ChEBI" id="CHEBI:29105"/>
        <label>2</label>
        <note>catalytic</note>
    </ligand>
</feature>
<dbReference type="Gene3D" id="3.40.390.10">
    <property type="entry name" value="Collagenase (Catalytic Domain)"/>
    <property type="match status" value="1"/>
</dbReference>
<dbReference type="GO" id="GO:0006508">
    <property type="term" value="P:proteolysis"/>
    <property type="evidence" value="ECO:0007669"/>
    <property type="project" value="UniProtKB-KW"/>
</dbReference>
<dbReference type="InterPro" id="IPR000585">
    <property type="entry name" value="Hemopexin-like_dom"/>
</dbReference>
<feature type="binding site" evidence="19">
    <location>
        <position position="264"/>
    </location>
    <ligand>
        <name>Ca(2+)</name>
        <dbReference type="ChEBI" id="CHEBI:29108"/>
        <label>3</label>
    </ligand>
</feature>
<feature type="binding site" evidence="19">
    <location>
        <position position="272"/>
    </location>
    <ligand>
        <name>Zn(2+)</name>
        <dbReference type="ChEBI" id="CHEBI:29105"/>
        <label>1</label>
    </ligand>
</feature>
<dbReference type="Pfam" id="PF00413">
    <property type="entry name" value="Peptidase_M10"/>
    <property type="match status" value="1"/>
</dbReference>
<protein>
    <recommendedName>
        <fullName evidence="6">Matrix metalloproteinase-14</fullName>
        <ecNumber evidence="5">3.4.24.80</ecNumber>
    </recommendedName>
</protein>
<keyword evidence="24" id="KW-0472">Membrane</keyword>
<dbReference type="GO" id="GO:0030574">
    <property type="term" value="P:collagen catabolic process"/>
    <property type="evidence" value="ECO:0007669"/>
    <property type="project" value="TreeGrafter"/>
</dbReference>
<dbReference type="PIRSF" id="PIRSF001191">
    <property type="entry name" value="Peptidase_M10A_matrix"/>
    <property type="match status" value="1"/>
</dbReference>
<dbReference type="GO" id="GO:0008270">
    <property type="term" value="F:zinc ion binding"/>
    <property type="evidence" value="ECO:0007669"/>
    <property type="project" value="InterPro"/>
</dbReference>
<feature type="binding site" evidence="19">
    <location>
        <position position="265"/>
    </location>
    <ligand>
        <name>Ca(2+)</name>
        <dbReference type="ChEBI" id="CHEBI:29108"/>
        <label>3</label>
    </ligand>
</feature>
<evidence type="ECO:0000256" key="11">
    <source>
        <dbReference type="ARBA" id="ARBA00022737"/>
    </source>
</evidence>
<evidence type="ECO:0000256" key="9">
    <source>
        <dbReference type="ARBA" id="ARBA00022670"/>
    </source>
</evidence>
<comment type="cofactor">
    <cofactor evidence="19">
        <name>Ca(2+)</name>
        <dbReference type="ChEBI" id="CHEBI:29108"/>
    </cofactor>
    <text evidence="19">Can bind about 5 Ca(2+) ions per subunit.</text>
</comment>
<dbReference type="OrthoDB" id="406838at2759"/>
<evidence type="ECO:0000256" key="6">
    <source>
        <dbReference type="ARBA" id="ARBA00020199"/>
    </source>
</evidence>
<feature type="compositionally biased region" description="Polar residues" evidence="23">
    <location>
        <begin position="388"/>
        <end position="400"/>
    </location>
</feature>
<dbReference type="InterPro" id="IPR033739">
    <property type="entry name" value="M10A_MMP"/>
</dbReference>
<name>Q4SW50_TETNG</name>
<feature type="binding site" evidence="19">
    <location>
        <position position="259"/>
    </location>
    <ligand>
        <name>Zn(2+)</name>
        <dbReference type="ChEBI" id="CHEBI:29105"/>
        <label>1</label>
    </ligand>
</feature>
<dbReference type="FunFam" id="2.110.10.10:FF:000018">
    <property type="entry name" value="Matrix metallopeptidase 25b"/>
    <property type="match status" value="1"/>
</dbReference>
<feature type="transmembrane region" description="Helical" evidence="24">
    <location>
        <begin position="136"/>
        <end position="157"/>
    </location>
</feature>
<dbReference type="InterPro" id="IPR001818">
    <property type="entry name" value="Pept_M10_metallopeptidase"/>
</dbReference>
<dbReference type="Pfam" id="PF01471">
    <property type="entry name" value="PG_binding_1"/>
    <property type="match status" value="1"/>
</dbReference>
<dbReference type="PRINTS" id="PR00138">
    <property type="entry name" value="MATRIXIN"/>
</dbReference>
<feature type="binding site" evidence="19">
    <location>
        <position position="479"/>
    </location>
    <ligand>
        <name>Ca(2+)</name>
        <dbReference type="ChEBI" id="CHEBI:29108"/>
        <label>4</label>
    </ligand>
</feature>
<gene>
    <name evidence="26" type="ORF">GSTENG00011657001</name>
</gene>
<evidence type="ECO:0000259" key="25">
    <source>
        <dbReference type="SMART" id="SM00235"/>
    </source>
</evidence>
<feature type="binding site" evidence="19">
    <location>
        <position position="329"/>
    </location>
    <ligand>
        <name>Zn(2+)</name>
        <dbReference type="ChEBI" id="CHEBI:29105"/>
        <label>2</label>
        <note>catalytic</note>
    </ligand>
</feature>
<feature type="binding site" evidence="19">
    <location>
        <position position="257"/>
    </location>
    <ligand>
        <name>Zn(2+)</name>
        <dbReference type="ChEBI" id="CHEBI:29105"/>
        <label>1</label>
    </ligand>
</feature>
<feature type="binding site" evidence="18">
    <location>
        <position position="315"/>
    </location>
    <ligand>
        <name>Zn(2+)</name>
        <dbReference type="ChEBI" id="CHEBI:29105"/>
        <label>2</label>
        <note>catalytic</note>
    </ligand>
</feature>
<keyword evidence="13 18" id="KW-0862">Zinc</keyword>
<feature type="binding site" evidence="19">
    <location>
        <position position="288"/>
    </location>
    <ligand>
        <name>Ca(2+)</name>
        <dbReference type="ChEBI" id="CHEBI:29108"/>
        <label>3</label>
    </ligand>
</feature>
<evidence type="ECO:0000256" key="1">
    <source>
        <dbReference type="ARBA" id="ARBA00001718"/>
    </source>
</evidence>
<dbReference type="EMBL" id="CAAE01013690">
    <property type="protein sequence ID" value="CAF95132.1"/>
    <property type="molecule type" value="Genomic_DNA"/>
</dbReference>
<dbReference type="MEROPS" id="M10.017"/>
<dbReference type="CDD" id="cd04278">
    <property type="entry name" value="ZnMc_MMP"/>
    <property type="match status" value="1"/>
</dbReference>
<evidence type="ECO:0000256" key="2">
    <source>
        <dbReference type="ARBA" id="ARBA00004223"/>
    </source>
</evidence>
<keyword evidence="10 18" id="KW-0479">Metal-binding</keyword>
<comment type="subcellular location">
    <subcellularLocation>
        <location evidence="3">Cytoplasm</location>
    </subcellularLocation>
    <subcellularLocation>
        <location evidence="2">Melanosome</location>
    </subcellularLocation>
</comment>
<keyword evidence="9" id="KW-0645">Protease</keyword>
<dbReference type="PANTHER" id="PTHR10201">
    <property type="entry name" value="MATRIX METALLOPROTEINASE"/>
    <property type="match status" value="1"/>
</dbReference>
<feature type="transmembrane region" description="Helical" evidence="24">
    <location>
        <begin position="108"/>
        <end position="130"/>
    </location>
</feature>
<organism evidence="26">
    <name type="scientific">Tetraodon nigroviridis</name>
    <name type="common">Spotted green pufferfish</name>
    <name type="synonym">Chelonodon nigroviridis</name>
    <dbReference type="NCBI Taxonomy" id="99883"/>
    <lineage>
        <taxon>Eukaryota</taxon>
        <taxon>Metazoa</taxon>
        <taxon>Chordata</taxon>
        <taxon>Craniata</taxon>
        <taxon>Vertebrata</taxon>
        <taxon>Euteleostomi</taxon>
        <taxon>Actinopterygii</taxon>
        <taxon>Neopterygii</taxon>
        <taxon>Teleostei</taxon>
        <taxon>Neoteleostei</taxon>
        <taxon>Acanthomorphata</taxon>
        <taxon>Eupercaria</taxon>
        <taxon>Tetraodontiformes</taxon>
        <taxon>Tetradontoidea</taxon>
        <taxon>Tetraodontidae</taxon>
        <taxon>Tetraodon</taxon>
    </lineage>
</organism>
<keyword evidence="24" id="KW-0812">Transmembrane</keyword>
<evidence type="ECO:0000256" key="14">
    <source>
        <dbReference type="ARBA" id="ARBA00022837"/>
    </source>
</evidence>
<keyword evidence="11" id="KW-0677">Repeat</keyword>
<feature type="binding site" evidence="19">
    <location>
        <position position="430"/>
    </location>
    <ligand>
        <name>Ca(2+)</name>
        <dbReference type="ChEBI" id="CHEBI:29108"/>
        <label>4</label>
    </ligand>
</feature>
<evidence type="ECO:0000256" key="18">
    <source>
        <dbReference type="PIRSR" id="PIRSR001191-2"/>
    </source>
</evidence>
<reference evidence="26" key="1">
    <citation type="journal article" date="2004" name="Nature">
        <title>Genome duplication in the teleost fish Tetraodon nigroviridis reveals the early vertebrate proto-karyotype.</title>
        <authorList>
            <person name="Jaillon O."/>
            <person name="Aury J.-M."/>
            <person name="Brunet F."/>
            <person name="Petit J.-L."/>
            <person name="Stange-Thomann N."/>
            <person name="Mauceli E."/>
            <person name="Bouneau L."/>
            <person name="Fischer C."/>
            <person name="Ozouf-Costaz C."/>
            <person name="Bernot A."/>
            <person name="Nicaud S."/>
            <person name="Jaffe D."/>
            <person name="Fisher S."/>
            <person name="Lutfalla G."/>
            <person name="Dossat C."/>
            <person name="Segurens B."/>
            <person name="Dasilva C."/>
            <person name="Salanoubat M."/>
            <person name="Levy M."/>
            <person name="Boudet N."/>
            <person name="Castellano S."/>
            <person name="Anthouard V."/>
            <person name="Jubin C."/>
            <person name="Castelli V."/>
            <person name="Katinka M."/>
            <person name="Vacherie B."/>
            <person name="Biemont C."/>
            <person name="Skalli Z."/>
            <person name="Cattolico L."/>
            <person name="Poulain J."/>
            <person name="De Berardinis V."/>
            <person name="Cruaud C."/>
            <person name="Duprat S."/>
            <person name="Brottier P."/>
            <person name="Coutanceau J.-P."/>
            <person name="Gouzy J."/>
            <person name="Parra G."/>
            <person name="Lardier G."/>
            <person name="Chapple C."/>
            <person name="McKernan K.J."/>
            <person name="McEwan P."/>
            <person name="Bosak S."/>
            <person name="Kellis M."/>
            <person name="Volff J.-N."/>
            <person name="Guigo R."/>
            <person name="Zody M.C."/>
            <person name="Mesirov J."/>
            <person name="Lindblad-Toh K."/>
            <person name="Birren B."/>
            <person name="Nusbaum C."/>
            <person name="Kahn D."/>
            <person name="Robinson-Rechavi M."/>
            <person name="Laudet V."/>
            <person name="Schachter V."/>
            <person name="Quetier F."/>
            <person name="Saurin W."/>
            <person name="Scarpelli C."/>
            <person name="Wincker P."/>
            <person name="Lander E.S."/>
            <person name="Weissenbach J."/>
            <person name="Roest Crollius H."/>
        </authorList>
    </citation>
    <scope>NUCLEOTIDE SEQUENCE [LARGE SCALE GENOMIC DNA]</scope>
</reference>
<keyword evidence="12" id="KW-0378">Hydrolase</keyword>
<dbReference type="Gene3D" id="2.110.10.10">
    <property type="entry name" value="Hemopexin-like domain"/>
    <property type="match status" value="1"/>
</dbReference>
<dbReference type="GO" id="GO:0042470">
    <property type="term" value="C:melanosome"/>
    <property type="evidence" value="ECO:0007669"/>
    <property type="project" value="UniProtKB-SubCell"/>
</dbReference>
<evidence type="ECO:0000256" key="5">
    <source>
        <dbReference type="ARBA" id="ARBA00012342"/>
    </source>
</evidence>
<dbReference type="InterPro" id="IPR018487">
    <property type="entry name" value="Hemopexin-like_repeat"/>
</dbReference>
<evidence type="ECO:0000256" key="22">
    <source>
        <dbReference type="PROSITE-ProRule" id="PRU01011"/>
    </source>
</evidence>
<feature type="non-terminal residue" evidence="26">
    <location>
        <position position="710"/>
    </location>
</feature>
<feature type="region of interest" description="Disordered" evidence="23">
    <location>
        <begin position="661"/>
        <end position="688"/>
    </location>
</feature>
<feature type="binding site" evidence="19">
    <location>
        <position position="289"/>
    </location>
    <ligand>
        <name>Ca(2+)</name>
        <dbReference type="ChEBI" id="CHEBI:29108"/>
        <label>1</label>
    </ligand>
</feature>
<dbReference type="GO" id="GO:0030198">
    <property type="term" value="P:extracellular matrix organization"/>
    <property type="evidence" value="ECO:0007669"/>
    <property type="project" value="TreeGrafter"/>
</dbReference>
<evidence type="ECO:0000256" key="24">
    <source>
        <dbReference type="SAM" id="Phobius"/>
    </source>
</evidence>
<dbReference type="PROSITE" id="PS51642">
    <property type="entry name" value="HEMOPEXIN_2"/>
    <property type="match status" value="3"/>
</dbReference>
<evidence type="ECO:0000256" key="23">
    <source>
        <dbReference type="SAM" id="MobiDB-lite"/>
    </source>
</evidence>
<dbReference type="SMART" id="SM00235">
    <property type="entry name" value="ZnMc"/>
    <property type="match status" value="1"/>
</dbReference>